<dbReference type="SMART" id="SM00220">
    <property type="entry name" value="S_TKc"/>
    <property type="match status" value="1"/>
</dbReference>
<accession>A0A8H7EDV7</accession>
<dbReference type="Gene3D" id="1.10.510.10">
    <property type="entry name" value="Transferase(Phosphotransferase) domain 1"/>
    <property type="match status" value="1"/>
</dbReference>
<dbReference type="Proteomes" id="UP000596902">
    <property type="component" value="Unassembled WGS sequence"/>
</dbReference>
<dbReference type="EMBL" id="JAAABM010000010">
    <property type="protein sequence ID" value="KAF7674546.1"/>
    <property type="molecule type" value="Genomic_DNA"/>
</dbReference>
<reference evidence="2" key="2">
    <citation type="submission" date="2020-08" db="EMBL/GenBank/DDBJ databases">
        <title>Draft Genome Sequence of Cumin Blight Pathogen Alternaria burnsii.</title>
        <authorList>
            <person name="Feng Z."/>
        </authorList>
    </citation>
    <scope>NUCLEOTIDE SEQUENCE</scope>
    <source>
        <strain evidence="2">CBS107.38</strain>
    </source>
</reference>
<dbReference type="GeneID" id="62205531"/>
<dbReference type="CDD" id="cd00180">
    <property type="entry name" value="PKc"/>
    <property type="match status" value="1"/>
</dbReference>
<dbReference type="GO" id="GO:0004674">
    <property type="term" value="F:protein serine/threonine kinase activity"/>
    <property type="evidence" value="ECO:0007669"/>
    <property type="project" value="TreeGrafter"/>
</dbReference>
<dbReference type="PROSITE" id="PS50011">
    <property type="entry name" value="PROTEIN_KINASE_DOM"/>
    <property type="match status" value="1"/>
</dbReference>
<dbReference type="PANTHER" id="PTHR24359">
    <property type="entry name" value="SERINE/THREONINE-PROTEIN KINASE SBK1"/>
    <property type="match status" value="1"/>
</dbReference>
<dbReference type="GO" id="GO:0005524">
    <property type="term" value="F:ATP binding"/>
    <property type="evidence" value="ECO:0007669"/>
    <property type="project" value="InterPro"/>
</dbReference>
<protein>
    <recommendedName>
        <fullName evidence="1">Protein kinase domain-containing protein</fullName>
    </recommendedName>
</protein>
<comment type="caution">
    <text evidence="2">The sequence shown here is derived from an EMBL/GenBank/DDBJ whole genome shotgun (WGS) entry which is preliminary data.</text>
</comment>
<evidence type="ECO:0000313" key="3">
    <source>
        <dbReference type="Proteomes" id="UP000596902"/>
    </source>
</evidence>
<dbReference type="Pfam" id="PF00069">
    <property type="entry name" value="Pkinase"/>
    <property type="match status" value="1"/>
</dbReference>
<dbReference type="InterPro" id="IPR027417">
    <property type="entry name" value="P-loop_NTPase"/>
</dbReference>
<reference evidence="2" key="1">
    <citation type="submission" date="2020-01" db="EMBL/GenBank/DDBJ databases">
        <authorList>
            <person name="Feng Z.H.Z."/>
        </authorList>
    </citation>
    <scope>NUCLEOTIDE SEQUENCE</scope>
    <source>
        <strain evidence="2">CBS107.38</strain>
    </source>
</reference>
<proteinExistence type="predicted"/>
<keyword evidence="3" id="KW-1185">Reference proteome</keyword>
<name>A0A8H7EDV7_9PLEO</name>
<evidence type="ECO:0000313" key="2">
    <source>
        <dbReference type="EMBL" id="KAF7674546.1"/>
    </source>
</evidence>
<gene>
    <name evidence="2" type="ORF">GT037_007306</name>
</gene>
<evidence type="ECO:0000259" key="1">
    <source>
        <dbReference type="PROSITE" id="PS50011"/>
    </source>
</evidence>
<dbReference type="Gene3D" id="3.40.50.300">
    <property type="entry name" value="P-loop containing nucleotide triphosphate hydrolases"/>
    <property type="match status" value="1"/>
</dbReference>
<organism evidence="2 3">
    <name type="scientific">Alternaria burnsii</name>
    <dbReference type="NCBI Taxonomy" id="1187904"/>
    <lineage>
        <taxon>Eukaryota</taxon>
        <taxon>Fungi</taxon>
        <taxon>Dikarya</taxon>
        <taxon>Ascomycota</taxon>
        <taxon>Pezizomycotina</taxon>
        <taxon>Dothideomycetes</taxon>
        <taxon>Pleosporomycetidae</taxon>
        <taxon>Pleosporales</taxon>
        <taxon>Pleosporineae</taxon>
        <taxon>Pleosporaceae</taxon>
        <taxon>Alternaria</taxon>
        <taxon>Alternaria sect. Alternaria</taxon>
    </lineage>
</organism>
<feature type="domain" description="Protein kinase" evidence="1">
    <location>
        <begin position="174"/>
        <end position="494"/>
    </location>
</feature>
<dbReference type="SUPFAM" id="SSF52540">
    <property type="entry name" value="P-loop containing nucleoside triphosphate hydrolases"/>
    <property type="match status" value="1"/>
</dbReference>
<dbReference type="PANTHER" id="PTHR24359:SF1">
    <property type="entry name" value="INHIBITOR OF NUCLEAR FACTOR KAPPA-B KINASE EPSILON SUBUNIT HOMOLOG 1-RELATED"/>
    <property type="match status" value="1"/>
</dbReference>
<dbReference type="RefSeq" id="XP_038784841.1">
    <property type="nucleotide sequence ID" value="XM_038932353.1"/>
</dbReference>
<dbReference type="InterPro" id="IPR000719">
    <property type="entry name" value="Prot_kinase_dom"/>
</dbReference>
<dbReference type="SUPFAM" id="SSF56112">
    <property type="entry name" value="Protein kinase-like (PK-like)"/>
    <property type="match status" value="1"/>
</dbReference>
<sequence>MVTYLPWAFSTSSVDLKQALMNEIKRRSEQNHLPYRGGFLTFEFIDELFTVRNIAEQLQLLQEGPSLSWKERNRLAQSIKRDQQKLYAILLLMDKSNRLTLSKARDFTDKSLFPIAQHGLASLPCPLEKLENSEYSILFQDIAHEFFVKQFVFPPNLSTTPTPTYPSYFIFPFASARLPVDHGSYGDVRKVEIPKGFLEPLQHKESSKNVFVAYKRIRKQDTTSWKKVDLEYKVLQQRPHNNITPLWGSFFAGMEDTQDPQSTAQCLYLLSPVADMSMQKWIGDERAEHKSFEFIYFDTMLALASGLAYIHREIDDFVAYHRDIKPNNILLFPGGNDKVIWKFCDFGTSNLKSANDTRTASMVTTEYWAPEEYFEPRTEDKGLTRGRPHDVFSLGCVFLCLSTILHTGLDGFANFKKRREKADKSNKTSHLKGAFHKTMPAVHHWIENLHKKCKENQTQQVLSREVLLLISEMLQPIDKRIYSWEVEVDLHILEQLENDSTSVVNRLRQTIHGSGGYNSKTKHNPYRRAKEKADKEDTYRPKRSEEFFRVMEEYGWHDYSPQSTTSSSQRMSGRSVYSNLPPLSDQDTLCGGQKLYQQISDTFSRSDIVALYGVAGIGKSRNAFEYARQFTSLSEQTLARHVFHVNATSVECLLRSYDAIADVINSSQADPSNSYREGFLVTRYTLKSWLEDDKNGRWFMVVDGLNQTSSIGDLRNLLPTPRDGVGQILITTRDRAAAREYPTSKQHVPPCIEVTALNPRDSMRLFMQNIDESQRLESTEITDKIASLLEKLWSPIMIKLAAENTIRRPISVLHLEELVEDNGLSEVKAPFKSYLEYVLEPLDSELSIGSSRRWEVGTLFLLAFFDPDGVSWEILKKNYDKKKKKPGKSELVGVLGRLEDCALIRKVTIRKVMETTDHVYSISTGNIRQAILEKIERDDGPEGLLTRYSKALSLVYKFYQPLRKSKDSAQLRQIEHSLMPHFECFLRFTNKHAQRQRFRLHDLAVRAVICFSKVLIDQDRHKEAMEVTEYTREHFKPERADEKQMMLHFNLGRHLISIYLTRPKDATSFHYRSKAENLIAELQSAADMSKGHGVTWTWLPSMDLKIKLDQVKVYRQATQFSEAHRLLSNIQDGIEIASTKGGRGPRHTNNERIRGFAARELQTLITYQDGLLHTAEGISKHKGNPRAALESWNEARNLLLKAKKDAKNTRPADQAWHDEIRAAIAVANTKIGQKHLIQDAIKALELVLDRTKENYGSVQRTKDVERRLNEARLKSSKHDVKLAMESSRELLDWYAKHCGSHAKDTEDCALQLVRGLEKMGEMDEAQMVRKKYRLGKDCTDARNMWSWKMSIMVFFLSLSVASLYMKSQYA</sequence>
<dbReference type="InterPro" id="IPR011009">
    <property type="entry name" value="Kinase-like_dom_sf"/>
</dbReference>